<dbReference type="Pfam" id="PF00702">
    <property type="entry name" value="Hydrolase"/>
    <property type="match status" value="1"/>
</dbReference>
<dbReference type="Gene3D" id="1.10.150.720">
    <property type="entry name" value="Haloacid dehalogenase-like hydrolase"/>
    <property type="match status" value="1"/>
</dbReference>
<protein>
    <recommendedName>
        <fullName evidence="3">Haloacid dehalogenase-like hydrolase domain-containing protein 3</fullName>
    </recommendedName>
</protein>
<dbReference type="SUPFAM" id="SSF56784">
    <property type="entry name" value="HAD-like"/>
    <property type="match status" value="1"/>
</dbReference>
<accession>A0A367XMC3</accession>
<name>A0A367XMC3_9ASCO</name>
<dbReference type="OrthoDB" id="444127at2759"/>
<dbReference type="PANTHER" id="PTHR46191:SF2">
    <property type="entry name" value="HALOACID DEHALOGENASE-LIKE HYDROLASE DOMAIN-CONTAINING PROTEIN 3"/>
    <property type="match status" value="1"/>
</dbReference>
<dbReference type="Gene3D" id="3.40.50.1000">
    <property type="entry name" value="HAD superfamily/HAD-like"/>
    <property type="match status" value="1"/>
</dbReference>
<dbReference type="PANTHER" id="PTHR46191">
    <property type="match status" value="1"/>
</dbReference>
<dbReference type="AlphaFoldDB" id="A0A367XMC3"/>
<evidence type="ECO:0000313" key="1">
    <source>
        <dbReference type="EMBL" id="RCK54785.1"/>
    </source>
</evidence>
<dbReference type="InterPro" id="IPR044924">
    <property type="entry name" value="HAD-SF_hydro_IA_REG-2-like_cap"/>
</dbReference>
<dbReference type="InterPro" id="IPR023214">
    <property type="entry name" value="HAD_sf"/>
</dbReference>
<evidence type="ECO:0000313" key="2">
    <source>
        <dbReference type="Proteomes" id="UP000253472"/>
    </source>
</evidence>
<gene>
    <name evidence="1" type="ORF">Cantr_03636</name>
</gene>
<proteinExistence type="predicted"/>
<comment type="caution">
    <text evidence="1">The sequence shown here is derived from an EMBL/GenBank/DDBJ whole genome shotgun (WGS) entry which is preliminary data.</text>
</comment>
<dbReference type="STRING" id="5486.A0A367XMC3"/>
<organism evidence="1 2">
    <name type="scientific">Candida viswanathii</name>
    <dbReference type="NCBI Taxonomy" id="5486"/>
    <lineage>
        <taxon>Eukaryota</taxon>
        <taxon>Fungi</taxon>
        <taxon>Dikarya</taxon>
        <taxon>Ascomycota</taxon>
        <taxon>Saccharomycotina</taxon>
        <taxon>Pichiomycetes</taxon>
        <taxon>Debaryomycetaceae</taxon>
        <taxon>Candida/Lodderomyces clade</taxon>
        <taxon>Candida</taxon>
    </lineage>
</organism>
<keyword evidence="2" id="KW-1185">Reference proteome</keyword>
<dbReference type="InterPro" id="IPR036412">
    <property type="entry name" value="HAD-like_sf"/>
</dbReference>
<dbReference type="InterPro" id="IPR051828">
    <property type="entry name" value="HAD-like_hydrolase_domain"/>
</dbReference>
<dbReference type="GO" id="GO:0005634">
    <property type="term" value="C:nucleus"/>
    <property type="evidence" value="ECO:0007669"/>
    <property type="project" value="TreeGrafter"/>
</dbReference>
<evidence type="ECO:0008006" key="3">
    <source>
        <dbReference type="Google" id="ProtNLM"/>
    </source>
</evidence>
<dbReference type="EMBL" id="QLNQ01000030">
    <property type="protein sequence ID" value="RCK54785.1"/>
    <property type="molecule type" value="Genomic_DNA"/>
</dbReference>
<reference evidence="1 2" key="1">
    <citation type="submission" date="2018-06" db="EMBL/GenBank/DDBJ databases">
        <title>Whole genome sequencing of Candida tropicalis (genome annotated by CSBL at Korea University).</title>
        <authorList>
            <person name="Ahn J."/>
        </authorList>
    </citation>
    <scope>NUCLEOTIDE SEQUENCE [LARGE SCALE GENOMIC DNA]</scope>
    <source>
        <strain evidence="1 2">ATCC 20962</strain>
    </source>
</reference>
<sequence>MLARHYSTIRTQFVRMASTKSQLISRPFDISNTKMIRETMEKFPRPNFISFDLFGTLYDPVKPVPEQYYEIASKEFGIHKSAESIEKEFPVVYNEMLDLYPNYGKGNPKFENCDQWWSELIIRLFKLDRHDDQAWALSHRLIHHFTSDEAYKVYDDAMPTLKALQEKGIKLVASSNSDSRALTILESLKIKPYFHCSEHFHCSGVFLSYDSGHSKPTKEFFDRIALTEYKAQVNAKFKGTRAPGEFLANSWHVGDSYLKDFVGAVRAGWNGVLLDRNYSSEFFQNVKKPQNEGCFLSETPGKDDNHNKKDMIILANNRVVITKLTQLLDLFDI</sequence>
<dbReference type="Proteomes" id="UP000253472">
    <property type="component" value="Unassembled WGS sequence"/>
</dbReference>